<sequence length="244" mass="26866">MRRLPAAYQVIVVLLRPMLRVLLRRDWRGMEHLPEGGCVIAPNHLSYVDPLAIALYLFDNDRPPYYLGKEAVFRIPVLGKLVGWADQIPVYRGTGQAADAMRAAVAAVQEGKTVVVYPEGTLTRDPGGWPMKGKTGAARIALTTRCPVIPIAMWGPQEVLGTYQKDLHLFPRKTMHILAGPPVDLSDLYGKPQDVALLAMATDRIMDAITAQLEVLRGEQAPAVRFDSRAKGVPETGNPNKERP</sequence>
<evidence type="ECO:0000259" key="3">
    <source>
        <dbReference type="SMART" id="SM00563"/>
    </source>
</evidence>
<dbReference type="SMART" id="SM00563">
    <property type="entry name" value="PlsC"/>
    <property type="match status" value="1"/>
</dbReference>
<evidence type="ECO:0000313" key="4">
    <source>
        <dbReference type="EMBL" id="MBK6301753.1"/>
    </source>
</evidence>
<keyword evidence="1" id="KW-0808">Transferase</keyword>
<dbReference type="EMBL" id="JADIXZ010000005">
    <property type="protein sequence ID" value="MBK6301753.1"/>
    <property type="molecule type" value="Genomic_DNA"/>
</dbReference>
<accession>A0A935M4C5</accession>
<dbReference type="CDD" id="cd07989">
    <property type="entry name" value="LPLAT_AGPAT-like"/>
    <property type="match status" value="1"/>
</dbReference>
<keyword evidence="2 5" id="KW-0012">Acyltransferase</keyword>
<dbReference type="Proteomes" id="UP000726105">
    <property type="component" value="Unassembled WGS sequence"/>
</dbReference>
<reference evidence="7 8" key="1">
    <citation type="submission" date="2020-10" db="EMBL/GenBank/DDBJ databases">
        <title>Connecting structure to function with the recovery of over 1000 high-quality activated sludge metagenome-assembled genomes encoding full-length rRNA genes using long-read sequencing.</title>
        <authorList>
            <person name="Singleton C.M."/>
            <person name="Petriglieri F."/>
            <person name="Kristensen J.M."/>
            <person name="Kirkegaard R.H."/>
            <person name="Michaelsen T.Y."/>
            <person name="Andersen M.H."/>
            <person name="Karst S.M."/>
            <person name="Dueholm M.S."/>
            <person name="Nielsen P.H."/>
            <person name="Albertsen M."/>
        </authorList>
    </citation>
    <scope>NUCLEOTIDE SEQUENCE [LARGE SCALE GENOMIC DNA]</scope>
    <source>
        <strain evidence="4">AalE_18-Q3-R2-46_BAT3C.188</strain>
        <strain evidence="5">Ega_18-Q3-R5-49_MAXAC.001</strain>
        <strain evidence="6">Ribe_18-Q3-R11-54_MAXAC.001</strain>
    </source>
</reference>
<evidence type="ECO:0000313" key="5">
    <source>
        <dbReference type="EMBL" id="MBK7274015.1"/>
    </source>
</evidence>
<evidence type="ECO:0000313" key="7">
    <source>
        <dbReference type="Proteomes" id="UP000718281"/>
    </source>
</evidence>
<comment type="caution">
    <text evidence="5">The sequence shown here is derived from an EMBL/GenBank/DDBJ whole genome shotgun (WGS) entry which is preliminary data.</text>
</comment>
<dbReference type="InterPro" id="IPR002123">
    <property type="entry name" value="Plipid/glycerol_acylTrfase"/>
</dbReference>
<dbReference type="EMBL" id="JADKGK010000020">
    <property type="protein sequence ID" value="MBL0004333.1"/>
    <property type="molecule type" value="Genomic_DNA"/>
</dbReference>
<dbReference type="Pfam" id="PF01553">
    <property type="entry name" value="Acyltransferase"/>
    <property type="match status" value="1"/>
</dbReference>
<evidence type="ECO:0000313" key="8">
    <source>
        <dbReference type="Proteomes" id="UP000726105"/>
    </source>
</evidence>
<proteinExistence type="predicted"/>
<evidence type="ECO:0000256" key="1">
    <source>
        <dbReference type="ARBA" id="ARBA00022679"/>
    </source>
</evidence>
<protein>
    <submittedName>
        <fullName evidence="5">1-acyl-sn-glycerol-3-phosphate acyltransferase</fullName>
    </submittedName>
</protein>
<dbReference type="Proteomes" id="UP000718281">
    <property type="component" value="Unassembled WGS sequence"/>
</dbReference>
<gene>
    <name evidence="4" type="ORF">IPF40_12145</name>
    <name evidence="5" type="ORF">IPI13_12880</name>
    <name evidence="6" type="ORF">IPP00_10220</name>
</gene>
<dbReference type="GO" id="GO:0005886">
    <property type="term" value="C:plasma membrane"/>
    <property type="evidence" value="ECO:0007669"/>
    <property type="project" value="TreeGrafter"/>
</dbReference>
<dbReference type="PANTHER" id="PTHR10434:SF55">
    <property type="entry name" value="POSSIBLE ACYLTRANSFERASE"/>
    <property type="match status" value="1"/>
</dbReference>
<evidence type="ECO:0000313" key="6">
    <source>
        <dbReference type="EMBL" id="MBL0004333.1"/>
    </source>
</evidence>
<dbReference type="GO" id="GO:0006654">
    <property type="term" value="P:phosphatidic acid biosynthetic process"/>
    <property type="evidence" value="ECO:0007669"/>
    <property type="project" value="TreeGrafter"/>
</dbReference>
<evidence type="ECO:0000256" key="2">
    <source>
        <dbReference type="ARBA" id="ARBA00023315"/>
    </source>
</evidence>
<organism evidence="5 8">
    <name type="scientific">Candidatus Phosphoribacter hodrii</name>
    <dbReference type="NCBI Taxonomy" id="2953743"/>
    <lineage>
        <taxon>Bacteria</taxon>
        <taxon>Bacillati</taxon>
        <taxon>Actinomycetota</taxon>
        <taxon>Actinomycetes</taxon>
        <taxon>Micrococcales</taxon>
        <taxon>Dermatophilaceae</taxon>
        <taxon>Candidatus Phosphoribacter</taxon>
    </lineage>
</organism>
<dbReference type="AlphaFoldDB" id="A0A935M4C5"/>
<dbReference type="PANTHER" id="PTHR10434">
    <property type="entry name" value="1-ACYL-SN-GLYCEROL-3-PHOSPHATE ACYLTRANSFERASE"/>
    <property type="match status" value="1"/>
</dbReference>
<dbReference type="GO" id="GO:0003841">
    <property type="term" value="F:1-acylglycerol-3-phosphate O-acyltransferase activity"/>
    <property type="evidence" value="ECO:0007669"/>
    <property type="project" value="TreeGrafter"/>
</dbReference>
<dbReference type="EMBL" id="JADJIB010000004">
    <property type="protein sequence ID" value="MBK7274015.1"/>
    <property type="molecule type" value="Genomic_DNA"/>
</dbReference>
<feature type="domain" description="Phospholipid/glycerol acyltransferase" evidence="3">
    <location>
        <begin position="38"/>
        <end position="156"/>
    </location>
</feature>
<dbReference type="SUPFAM" id="SSF69593">
    <property type="entry name" value="Glycerol-3-phosphate (1)-acyltransferase"/>
    <property type="match status" value="1"/>
</dbReference>
<dbReference type="Proteomes" id="UP000886632">
    <property type="component" value="Unassembled WGS sequence"/>
</dbReference>
<name>A0A935M4C5_9MICO</name>